<dbReference type="InterPro" id="IPR044861">
    <property type="entry name" value="IPNS-like_FE2OG_OXY"/>
</dbReference>
<reference evidence="7" key="1">
    <citation type="journal article" date="2014" name="Nat. Commun.">
        <title>The emerging biofuel crop Camelina sativa retains a highly undifferentiated hexaploid genome structure.</title>
        <authorList>
            <person name="Kagale S."/>
            <person name="Koh C."/>
            <person name="Nixon J."/>
            <person name="Bollina V."/>
            <person name="Clarke W.E."/>
            <person name="Tuteja R."/>
            <person name="Spillane C."/>
            <person name="Robinson S.J."/>
            <person name="Links M.G."/>
            <person name="Clarke C."/>
            <person name="Higgins E.E."/>
            <person name="Huebert T."/>
            <person name="Sharpe A.G."/>
            <person name="Parkin I.A."/>
        </authorList>
    </citation>
    <scope>NUCLEOTIDE SEQUENCE [LARGE SCALE GENOMIC DNA]</scope>
    <source>
        <strain evidence="7">cv. DH55</strain>
    </source>
</reference>
<evidence type="ECO:0000256" key="3">
    <source>
        <dbReference type="ARBA" id="ARBA00023002"/>
    </source>
</evidence>
<keyword evidence="2 5" id="KW-0479">Metal-binding</keyword>
<dbReference type="Gene3D" id="2.60.120.330">
    <property type="entry name" value="B-lactam Antibiotic, Isopenicillin N Synthase, Chain"/>
    <property type="match status" value="1"/>
</dbReference>
<dbReference type="PROSITE" id="PS51471">
    <property type="entry name" value="FE2OG_OXY"/>
    <property type="match status" value="1"/>
</dbReference>
<dbReference type="SUPFAM" id="SSF51197">
    <property type="entry name" value="Clavaminate synthase-like"/>
    <property type="match status" value="1"/>
</dbReference>
<sequence>MDSSTTSNIATDRLTQLKSFEETMRGVKGLVDSGISEVPAMFRAPPVILASPKPPLAASQLMIPTIDLRGGVYYKNQDSVTRRSVVEKIGDAAENWGFFQVVNHGIPLDVLEKVKEGVRGFHEQDAELKKRFYSRDHTRKMVYYSNFDLYTAQAASWRDTMCAYMAPDLPTLEDLPPICGEIMMEYTKEIMNLGELLFELLSEALGLNRNHLKDMDCNKSLVLFGQYYPPCPQPDLTLGLSKHTDFSFLSIVLQGNIGGLQVLHNHQYWVDIPPIPGALVVNVGDLLQLISNDKFTSVEHRVIANRAAEPRISVPCFFSTVMKANPRVYGPIKELTSEQNPPKYRDTTIAEFSSMYGSKELNTSALHHFKI</sequence>
<name>A0ABM0SMI4_CAMSA</name>
<dbReference type="PANTHER" id="PTHR10209">
    <property type="entry name" value="OXIDOREDUCTASE, 2OG-FE II OXYGENASE FAMILY PROTEIN"/>
    <property type="match status" value="1"/>
</dbReference>
<dbReference type="InterPro" id="IPR005123">
    <property type="entry name" value="Oxoglu/Fe-dep_dioxygenase_dom"/>
</dbReference>
<reference evidence="8" key="2">
    <citation type="submission" date="2025-08" db="UniProtKB">
        <authorList>
            <consortium name="RefSeq"/>
        </authorList>
    </citation>
    <scope>IDENTIFICATION</scope>
    <source>
        <tissue evidence="8">Leaf</tissue>
    </source>
</reference>
<dbReference type="PANTHER" id="PTHR10209:SF705">
    <property type="entry name" value="1-AMINOCYCLOPROPANE-1-CARBOXYLATE OXIDASE HOMOLOG 8"/>
    <property type="match status" value="1"/>
</dbReference>
<keyword evidence="3 5" id="KW-0560">Oxidoreductase</keyword>
<accession>A0ABM0SMI4</accession>
<organism evidence="7 8">
    <name type="scientific">Camelina sativa</name>
    <name type="common">False flax</name>
    <name type="synonym">Myagrum sativum</name>
    <dbReference type="NCBI Taxonomy" id="90675"/>
    <lineage>
        <taxon>Eukaryota</taxon>
        <taxon>Viridiplantae</taxon>
        <taxon>Streptophyta</taxon>
        <taxon>Embryophyta</taxon>
        <taxon>Tracheophyta</taxon>
        <taxon>Spermatophyta</taxon>
        <taxon>Magnoliopsida</taxon>
        <taxon>eudicotyledons</taxon>
        <taxon>Gunneridae</taxon>
        <taxon>Pentapetalae</taxon>
        <taxon>rosids</taxon>
        <taxon>malvids</taxon>
        <taxon>Brassicales</taxon>
        <taxon>Brassicaceae</taxon>
        <taxon>Camelineae</taxon>
        <taxon>Camelina</taxon>
    </lineage>
</organism>
<evidence type="ECO:0000256" key="1">
    <source>
        <dbReference type="ARBA" id="ARBA00008056"/>
    </source>
</evidence>
<gene>
    <name evidence="8" type="primary">LOC104699763</name>
</gene>
<feature type="domain" description="Fe2OG dioxygenase" evidence="6">
    <location>
        <begin position="219"/>
        <end position="321"/>
    </location>
</feature>
<evidence type="ECO:0000256" key="4">
    <source>
        <dbReference type="ARBA" id="ARBA00023004"/>
    </source>
</evidence>
<comment type="similarity">
    <text evidence="1 5">Belongs to the iron/ascorbate-dependent oxidoreductase family.</text>
</comment>
<dbReference type="Proteomes" id="UP000694864">
    <property type="component" value="Chromosome 7"/>
</dbReference>
<evidence type="ECO:0000256" key="2">
    <source>
        <dbReference type="ARBA" id="ARBA00022723"/>
    </source>
</evidence>
<evidence type="ECO:0000313" key="7">
    <source>
        <dbReference type="Proteomes" id="UP000694864"/>
    </source>
</evidence>
<keyword evidence="7" id="KW-1185">Reference proteome</keyword>
<evidence type="ECO:0000256" key="5">
    <source>
        <dbReference type="RuleBase" id="RU003682"/>
    </source>
</evidence>
<evidence type="ECO:0000313" key="8">
    <source>
        <dbReference type="RefSeq" id="XP_010413414.1"/>
    </source>
</evidence>
<keyword evidence="4 5" id="KW-0408">Iron</keyword>
<dbReference type="Pfam" id="PF03171">
    <property type="entry name" value="2OG-FeII_Oxy"/>
    <property type="match status" value="1"/>
</dbReference>
<dbReference type="Pfam" id="PF14226">
    <property type="entry name" value="DIOX_N"/>
    <property type="match status" value="1"/>
</dbReference>
<evidence type="ECO:0000259" key="6">
    <source>
        <dbReference type="PROSITE" id="PS51471"/>
    </source>
</evidence>
<protein>
    <submittedName>
        <fullName evidence="8">1-aminocyclopropane-1-carboxylate oxidase homolog 8-like</fullName>
    </submittedName>
</protein>
<dbReference type="RefSeq" id="XP_010413414.1">
    <property type="nucleotide sequence ID" value="XM_010415112.1"/>
</dbReference>
<proteinExistence type="inferred from homology"/>
<dbReference type="GeneID" id="104699763"/>
<dbReference type="InterPro" id="IPR027443">
    <property type="entry name" value="IPNS-like_sf"/>
</dbReference>
<dbReference type="InterPro" id="IPR026992">
    <property type="entry name" value="DIOX_N"/>
</dbReference>